<dbReference type="EMBL" id="FONV01000023">
    <property type="protein sequence ID" value="SFF80954.1"/>
    <property type="molecule type" value="Genomic_DNA"/>
</dbReference>
<keyword evidence="4" id="KW-1185">Reference proteome</keyword>
<evidence type="ECO:0000259" key="2">
    <source>
        <dbReference type="Pfam" id="PF13349"/>
    </source>
</evidence>
<dbReference type="InterPro" id="IPR025164">
    <property type="entry name" value="Toastrack_DUF4097"/>
</dbReference>
<keyword evidence="1" id="KW-0732">Signal</keyword>
<gene>
    <name evidence="3" type="ORF">SAMN05421541_12334</name>
</gene>
<dbReference type="PROSITE" id="PS51257">
    <property type="entry name" value="PROKAR_LIPOPROTEIN"/>
    <property type="match status" value="1"/>
</dbReference>
<sequence length="255" mass="25657">MTRRVALILAAVSVGALAGCDGVVGARMTFDDTEKAKVTEITLAGGASNVSVETDASATETRIRRVIYGGTDPGGSYQLTGGVLTLDGDCGRDCRVDFVITAPPGVAVKGELRSGDVMLRGTGPVDLKVTSGDVMVENGSGPVKVRATSGDLSVIGGSEVSLEAHDGDLSVLDVTGPVTAKASSGDINLKLSGAASVTASASSGDIDLMVPSGDYRVRAVSGSGDHEVFGITDNPTSDKVLELRTGSGDVRVNGG</sequence>
<organism evidence="3 4">
    <name type="scientific">Actinoplanes philippinensis</name>
    <dbReference type="NCBI Taxonomy" id="35752"/>
    <lineage>
        <taxon>Bacteria</taxon>
        <taxon>Bacillati</taxon>
        <taxon>Actinomycetota</taxon>
        <taxon>Actinomycetes</taxon>
        <taxon>Micromonosporales</taxon>
        <taxon>Micromonosporaceae</taxon>
        <taxon>Actinoplanes</taxon>
    </lineage>
</organism>
<name>A0A1I2LNQ2_9ACTN</name>
<dbReference type="Proteomes" id="UP000199645">
    <property type="component" value="Unassembled WGS sequence"/>
</dbReference>
<proteinExistence type="predicted"/>
<evidence type="ECO:0000313" key="3">
    <source>
        <dbReference type="EMBL" id="SFF80954.1"/>
    </source>
</evidence>
<dbReference type="RefSeq" id="WP_093621520.1">
    <property type="nucleotide sequence ID" value="NZ_BOMT01000099.1"/>
</dbReference>
<dbReference type="STRING" id="35752.SAMN05421541_12334"/>
<evidence type="ECO:0000256" key="1">
    <source>
        <dbReference type="SAM" id="SignalP"/>
    </source>
</evidence>
<dbReference type="OrthoDB" id="4331847at2"/>
<feature type="signal peptide" evidence="1">
    <location>
        <begin position="1"/>
        <end position="18"/>
    </location>
</feature>
<evidence type="ECO:0000313" key="4">
    <source>
        <dbReference type="Proteomes" id="UP000199645"/>
    </source>
</evidence>
<reference evidence="3 4" key="1">
    <citation type="submission" date="2016-10" db="EMBL/GenBank/DDBJ databases">
        <authorList>
            <person name="de Groot N.N."/>
        </authorList>
    </citation>
    <scope>NUCLEOTIDE SEQUENCE [LARGE SCALE GENOMIC DNA]</scope>
    <source>
        <strain evidence="3 4">DSM 43019</strain>
    </source>
</reference>
<protein>
    <submittedName>
        <fullName evidence="3">Putative adhesin</fullName>
    </submittedName>
</protein>
<feature type="chain" id="PRO_5039166039" evidence="1">
    <location>
        <begin position="19"/>
        <end position="255"/>
    </location>
</feature>
<feature type="domain" description="DUF4097" evidence="2">
    <location>
        <begin position="111"/>
        <end position="252"/>
    </location>
</feature>
<dbReference type="AlphaFoldDB" id="A0A1I2LNQ2"/>
<accession>A0A1I2LNQ2</accession>
<dbReference type="Pfam" id="PF13349">
    <property type="entry name" value="DUF4097"/>
    <property type="match status" value="1"/>
</dbReference>